<dbReference type="InterPro" id="IPR018677">
    <property type="entry name" value="DUF2157"/>
</dbReference>
<accession>A0A1H9CW32</accession>
<feature type="transmembrane region" description="Helical" evidence="1">
    <location>
        <begin position="230"/>
        <end position="254"/>
    </location>
</feature>
<sequence>MASSPLAWLLAELPRLQEQQIIDADTAARLRAHYLAQGRDERRVAIPLTALLGVLLVGAGVILLVAQDWQHWSAPLRLGAAAVPLLAALAACAYALRHRPQSRWWREASASCAGLALAAFVALAEHILQRQDAAHLQLLTVWLASLPLLYLMRASLLAALLAGLMLWLLAELPESLRQPWQALLLYASLAPQLIWLHRIKAAAELSLLFSLCALLLAAALSLSMRPLQAYGWLWCAQLGTLWLLADALSASLSALPWRPLRAGGELFWAVPVLAAGYAGFWTAQPGAALAQANIVLQLALPLIALLGLLALRRGRWLQAALALAPLLLALLQGRPGWLPVGALVLLANAYALAIGVGAIMQGLRTRQLSEISAGLTLLAALVLLRFFGSDWPLLLRGLAFIGVGLGFLAAHAWLRRHLA</sequence>
<protein>
    <submittedName>
        <fullName evidence="3">Predicted membrane protein</fullName>
    </submittedName>
</protein>
<dbReference type="Pfam" id="PF09925">
    <property type="entry name" value="DUF2157"/>
    <property type="match status" value="1"/>
</dbReference>
<dbReference type="AlphaFoldDB" id="A0A1H9CW32"/>
<feature type="domain" description="DUF2157" evidence="2">
    <location>
        <begin position="15"/>
        <end position="157"/>
    </location>
</feature>
<feature type="transmembrane region" description="Helical" evidence="1">
    <location>
        <begin position="44"/>
        <end position="66"/>
    </location>
</feature>
<feature type="transmembrane region" description="Helical" evidence="1">
    <location>
        <begin position="266"/>
        <end position="283"/>
    </location>
</feature>
<reference evidence="3 4" key="1">
    <citation type="submission" date="2016-10" db="EMBL/GenBank/DDBJ databases">
        <authorList>
            <person name="de Groot N.N."/>
        </authorList>
    </citation>
    <scope>NUCLEOTIDE SEQUENCE [LARGE SCALE GENOMIC DNA]</scope>
    <source>
        <strain evidence="3 4">DSM 25927</strain>
    </source>
</reference>
<organism evidence="3 4">
    <name type="scientific">Solimonas aquatica</name>
    <dbReference type="NCBI Taxonomy" id="489703"/>
    <lineage>
        <taxon>Bacteria</taxon>
        <taxon>Pseudomonadati</taxon>
        <taxon>Pseudomonadota</taxon>
        <taxon>Gammaproteobacteria</taxon>
        <taxon>Nevskiales</taxon>
        <taxon>Nevskiaceae</taxon>
        <taxon>Solimonas</taxon>
    </lineage>
</organism>
<feature type="transmembrane region" description="Helical" evidence="1">
    <location>
        <begin position="394"/>
        <end position="414"/>
    </location>
</feature>
<evidence type="ECO:0000313" key="4">
    <source>
        <dbReference type="Proteomes" id="UP000199233"/>
    </source>
</evidence>
<feature type="transmembrane region" description="Helical" evidence="1">
    <location>
        <begin position="316"/>
        <end position="334"/>
    </location>
</feature>
<dbReference type="EMBL" id="FOFS01000003">
    <property type="protein sequence ID" value="SEQ04768.1"/>
    <property type="molecule type" value="Genomic_DNA"/>
</dbReference>
<feature type="transmembrane region" description="Helical" evidence="1">
    <location>
        <begin position="289"/>
        <end position="309"/>
    </location>
</feature>
<feature type="transmembrane region" description="Helical" evidence="1">
    <location>
        <begin position="340"/>
        <end position="359"/>
    </location>
</feature>
<keyword evidence="1" id="KW-1133">Transmembrane helix</keyword>
<gene>
    <name evidence="3" type="ORF">SAMN04488038_103184</name>
</gene>
<dbReference type="STRING" id="489703.SAMN04488038_103184"/>
<feature type="transmembrane region" description="Helical" evidence="1">
    <location>
        <begin position="371"/>
        <end position="388"/>
    </location>
</feature>
<feature type="transmembrane region" description="Helical" evidence="1">
    <location>
        <begin position="78"/>
        <end position="96"/>
    </location>
</feature>
<feature type="transmembrane region" description="Helical" evidence="1">
    <location>
        <begin position="108"/>
        <end position="128"/>
    </location>
</feature>
<evidence type="ECO:0000313" key="3">
    <source>
        <dbReference type="EMBL" id="SEQ04768.1"/>
    </source>
</evidence>
<feature type="transmembrane region" description="Helical" evidence="1">
    <location>
        <begin position="205"/>
        <end position="224"/>
    </location>
</feature>
<name>A0A1H9CW32_9GAMM</name>
<keyword evidence="1" id="KW-0812">Transmembrane</keyword>
<evidence type="ECO:0000259" key="2">
    <source>
        <dbReference type="Pfam" id="PF09925"/>
    </source>
</evidence>
<keyword evidence="1" id="KW-0472">Membrane</keyword>
<dbReference type="RefSeq" id="WP_093282905.1">
    <property type="nucleotide sequence ID" value="NZ_FOFS01000003.1"/>
</dbReference>
<evidence type="ECO:0000256" key="1">
    <source>
        <dbReference type="SAM" id="Phobius"/>
    </source>
</evidence>
<proteinExistence type="predicted"/>
<keyword evidence="4" id="KW-1185">Reference proteome</keyword>
<feature type="transmembrane region" description="Helical" evidence="1">
    <location>
        <begin position="148"/>
        <end position="170"/>
    </location>
</feature>
<dbReference type="Proteomes" id="UP000199233">
    <property type="component" value="Unassembled WGS sequence"/>
</dbReference>